<feature type="region of interest" description="Disordered" evidence="1">
    <location>
        <begin position="416"/>
        <end position="448"/>
    </location>
</feature>
<gene>
    <name evidence="2" type="ORF">C8A00DRAFT_36330</name>
</gene>
<reference evidence="2" key="2">
    <citation type="submission" date="2023-05" db="EMBL/GenBank/DDBJ databases">
        <authorList>
            <consortium name="Lawrence Berkeley National Laboratory"/>
            <person name="Steindorff A."/>
            <person name="Hensen N."/>
            <person name="Bonometti L."/>
            <person name="Westerberg I."/>
            <person name="Brannstrom I.O."/>
            <person name="Guillou S."/>
            <person name="Cros-Aarteil S."/>
            <person name="Calhoun S."/>
            <person name="Haridas S."/>
            <person name="Kuo A."/>
            <person name="Mondo S."/>
            <person name="Pangilinan J."/>
            <person name="Riley R."/>
            <person name="Labutti K."/>
            <person name="Andreopoulos B."/>
            <person name="Lipzen A."/>
            <person name="Chen C."/>
            <person name="Yanf M."/>
            <person name="Daum C."/>
            <person name="Ng V."/>
            <person name="Clum A."/>
            <person name="Ohm R."/>
            <person name="Martin F."/>
            <person name="Silar P."/>
            <person name="Natvig D."/>
            <person name="Lalanne C."/>
            <person name="Gautier V."/>
            <person name="Ament-Velasquez S.L."/>
            <person name="Kruys A."/>
            <person name="Hutchinson M.I."/>
            <person name="Powell A.J."/>
            <person name="Barry K."/>
            <person name="Miller A.N."/>
            <person name="Grigoriev I.V."/>
            <person name="Debuchy R."/>
            <person name="Gladieux P."/>
            <person name="Thoren M.H."/>
            <person name="Johannesson H."/>
        </authorList>
    </citation>
    <scope>NUCLEOTIDE SEQUENCE</scope>
    <source>
        <strain evidence="2">CBS 538.74</strain>
    </source>
</reference>
<feature type="region of interest" description="Disordered" evidence="1">
    <location>
        <begin position="531"/>
        <end position="564"/>
    </location>
</feature>
<feature type="compositionally biased region" description="Low complexity" evidence="1">
    <location>
        <begin position="51"/>
        <end position="62"/>
    </location>
</feature>
<proteinExistence type="predicted"/>
<dbReference type="EMBL" id="MU857037">
    <property type="protein sequence ID" value="KAK4151023.1"/>
    <property type="molecule type" value="Genomic_DNA"/>
</dbReference>
<feature type="region of interest" description="Disordered" evidence="1">
    <location>
        <begin position="369"/>
        <end position="389"/>
    </location>
</feature>
<dbReference type="Proteomes" id="UP001302745">
    <property type="component" value="Unassembled WGS sequence"/>
</dbReference>
<keyword evidence="3" id="KW-1185">Reference proteome</keyword>
<evidence type="ECO:0000313" key="3">
    <source>
        <dbReference type="Proteomes" id="UP001302745"/>
    </source>
</evidence>
<evidence type="ECO:0000256" key="1">
    <source>
        <dbReference type="SAM" id="MobiDB-lite"/>
    </source>
</evidence>
<accession>A0AAN6VGG4</accession>
<protein>
    <submittedName>
        <fullName evidence="2">Uncharacterized protein</fullName>
    </submittedName>
</protein>
<feature type="compositionally biased region" description="Basic and acidic residues" evidence="1">
    <location>
        <begin position="531"/>
        <end position="544"/>
    </location>
</feature>
<feature type="region of interest" description="Disordered" evidence="1">
    <location>
        <begin position="1"/>
        <end position="107"/>
    </location>
</feature>
<feature type="compositionally biased region" description="Polar residues" evidence="1">
    <location>
        <begin position="545"/>
        <end position="554"/>
    </location>
</feature>
<sequence length="619" mass="68583">MSFRPVPLAVFFPSEPEPATQLGLGEPSEVGQDATPGATPDANHNAHTRTASQGSSGAVGSSTHAQSSSAARADKESSSETWDDTETYDDKDDDDEQGDSGLPQAPKYVWLSDEERLRVAFKRTRASAEKVDLDRSPFFPKTAAEYVGLKGDMMETRAARLRAKVEEKEKMLEGLKNARWKTILVVGASGEIEEKLVPIYHGSHEAAGCGSPPQRPSSVGGVEESTTYWYGPFDSPGSVTAAIDTSDCRPRASSSPGPDRTKSNIFASNNCKWPVHSRFLELARANTNTADAARCEPDDTDDSTAFDALAIDFHGPSQLPEHQDNVELLSTAESWVDRQVGAAFDRGFIPRTRSAVVLKEIFTVPPSDGFGETGTNKDISKDQRTHKSQDSWFEDVANDQGRFELDANGQGWVEDDAHGEGWFEDDAYDSDSSFTPSDYQPKRNTNKAKRREVVNQYGAQEYFGQFDSSFTPSDYYRGEPNDIMGRYEDMGGNVAEGHFGYGLHTEDNNHTDSFMPSGGEVHNPKFYMTLDGREEPKGKGKDEGYTQQHVQNHTQPEDPYTTEDNASYNYYYESEQHNNYSFQTTTKPNNHTHSYPTGPSEAASTSTPSDYYYYHHHHP</sequence>
<dbReference type="AlphaFoldDB" id="A0AAN6VGG4"/>
<feature type="non-terminal residue" evidence="2">
    <location>
        <position position="619"/>
    </location>
</feature>
<feature type="region of interest" description="Disordered" evidence="1">
    <location>
        <begin position="579"/>
        <end position="609"/>
    </location>
</feature>
<evidence type="ECO:0000313" key="2">
    <source>
        <dbReference type="EMBL" id="KAK4151023.1"/>
    </source>
</evidence>
<name>A0AAN6VGG4_9PEZI</name>
<comment type="caution">
    <text evidence="2">The sequence shown here is derived from an EMBL/GenBank/DDBJ whole genome shotgun (WGS) entry which is preliminary data.</text>
</comment>
<reference evidence="2" key="1">
    <citation type="journal article" date="2023" name="Mol. Phylogenet. Evol.">
        <title>Genome-scale phylogeny and comparative genomics of the fungal order Sordariales.</title>
        <authorList>
            <person name="Hensen N."/>
            <person name="Bonometti L."/>
            <person name="Westerberg I."/>
            <person name="Brannstrom I.O."/>
            <person name="Guillou S."/>
            <person name="Cros-Aarteil S."/>
            <person name="Calhoun S."/>
            <person name="Haridas S."/>
            <person name="Kuo A."/>
            <person name="Mondo S."/>
            <person name="Pangilinan J."/>
            <person name="Riley R."/>
            <person name="LaButti K."/>
            <person name="Andreopoulos B."/>
            <person name="Lipzen A."/>
            <person name="Chen C."/>
            <person name="Yan M."/>
            <person name="Daum C."/>
            <person name="Ng V."/>
            <person name="Clum A."/>
            <person name="Steindorff A."/>
            <person name="Ohm R.A."/>
            <person name="Martin F."/>
            <person name="Silar P."/>
            <person name="Natvig D.O."/>
            <person name="Lalanne C."/>
            <person name="Gautier V."/>
            <person name="Ament-Velasquez S.L."/>
            <person name="Kruys A."/>
            <person name="Hutchinson M.I."/>
            <person name="Powell A.J."/>
            <person name="Barry K."/>
            <person name="Miller A.N."/>
            <person name="Grigoriev I.V."/>
            <person name="Debuchy R."/>
            <person name="Gladieux P."/>
            <person name="Hiltunen Thoren M."/>
            <person name="Johannesson H."/>
        </authorList>
    </citation>
    <scope>NUCLEOTIDE SEQUENCE</scope>
    <source>
        <strain evidence="2">CBS 538.74</strain>
    </source>
</reference>
<feature type="region of interest" description="Disordered" evidence="1">
    <location>
        <begin position="241"/>
        <end position="263"/>
    </location>
</feature>
<organism evidence="2 3">
    <name type="scientific">Chaetomidium leptoderma</name>
    <dbReference type="NCBI Taxonomy" id="669021"/>
    <lineage>
        <taxon>Eukaryota</taxon>
        <taxon>Fungi</taxon>
        <taxon>Dikarya</taxon>
        <taxon>Ascomycota</taxon>
        <taxon>Pezizomycotina</taxon>
        <taxon>Sordariomycetes</taxon>
        <taxon>Sordariomycetidae</taxon>
        <taxon>Sordariales</taxon>
        <taxon>Chaetomiaceae</taxon>
        <taxon>Chaetomidium</taxon>
    </lineage>
</organism>
<feature type="compositionally biased region" description="Basic and acidic residues" evidence="1">
    <location>
        <begin position="378"/>
        <end position="389"/>
    </location>
</feature>
<feature type="compositionally biased region" description="Acidic residues" evidence="1">
    <location>
        <begin position="81"/>
        <end position="98"/>
    </location>
</feature>